<proteinExistence type="predicted"/>
<dbReference type="Proteomes" id="UP001279734">
    <property type="component" value="Unassembled WGS sequence"/>
</dbReference>
<dbReference type="SUPFAM" id="SSF102848">
    <property type="entry name" value="NSFL1 (p97 ATPase) cofactor p47, SEP domain"/>
    <property type="match status" value="1"/>
</dbReference>
<keyword evidence="3" id="KW-1185">Reference proteome</keyword>
<accession>A0AAD3P786</accession>
<evidence type="ECO:0000313" key="3">
    <source>
        <dbReference type="Proteomes" id="UP001279734"/>
    </source>
</evidence>
<dbReference type="AlphaFoldDB" id="A0AAD3P786"/>
<dbReference type="Pfam" id="PF24046">
    <property type="entry name" value="At4g08330"/>
    <property type="match status" value="1"/>
</dbReference>
<feature type="domain" description="SEP" evidence="1">
    <location>
        <begin position="142"/>
        <end position="229"/>
    </location>
</feature>
<gene>
    <name evidence="2" type="ORF">Nepgr_002541</name>
</gene>
<dbReference type="SMART" id="SM00553">
    <property type="entry name" value="SEP"/>
    <property type="match status" value="1"/>
</dbReference>
<reference evidence="2" key="1">
    <citation type="submission" date="2023-05" db="EMBL/GenBank/DDBJ databases">
        <title>Nepenthes gracilis genome sequencing.</title>
        <authorList>
            <person name="Fukushima K."/>
        </authorList>
    </citation>
    <scope>NUCLEOTIDE SEQUENCE</scope>
    <source>
        <strain evidence="2">SING2019-196</strain>
    </source>
</reference>
<protein>
    <recommendedName>
        <fullName evidence="1">SEP domain-containing protein</fullName>
    </recommendedName>
</protein>
<dbReference type="EMBL" id="BSYO01000002">
    <property type="protein sequence ID" value="GMH00702.1"/>
    <property type="molecule type" value="Genomic_DNA"/>
</dbReference>
<dbReference type="PANTHER" id="PTHR33674:SF8">
    <property type="entry name" value="OS01G0833400 PROTEIN"/>
    <property type="match status" value="1"/>
</dbReference>
<evidence type="ECO:0000259" key="1">
    <source>
        <dbReference type="SMART" id="SM00553"/>
    </source>
</evidence>
<evidence type="ECO:0000313" key="2">
    <source>
        <dbReference type="EMBL" id="GMH00702.1"/>
    </source>
</evidence>
<dbReference type="InterPro" id="IPR012989">
    <property type="entry name" value="SEP_domain"/>
</dbReference>
<name>A0AAD3P786_NEPGR</name>
<organism evidence="2 3">
    <name type="scientific">Nepenthes gracilis</name>
    <name type="common">Slender pitcher plant</name>
    <dbReference type="NCBI Taxonomy" id="150966"/>
    <lineage>
        <taxon>Eukaryota</taxon>
        <taxon>Viridiplantae</taxon>
        <taxon>Streptophyta</taxon>
        <taxon>Embryophyta</taxon>
        <taxon>Tracheophyta</taxon>
        <taxon>Spermatophyta</taxon>
        <taxon>Magnoliopsida</taxon>
        <taxon>eudicotyledons</taxon>
        <taxon>Gunneridae</taxon>
        <taxon>Pentapetalae</taxon>
        <taxon>Caryophyllales</taxon>
        <taxon>Nepenthaceae</taxon>
        <taxon>Nepenthes</taxon>
    </lineage>
</organism>
<dbReference type="PANTHER" id="PTHR33674">
    <property type="entry name" value="METHIONINE-S-OXIDE REDUCTASE"/>
    <property type="match status" value="1"/>
</dbReference>
<dbReference type="InterPro" id="IPR036241">
    <property type="entry name" value="NSFL1C_SEP_dom_sf"/>
</dbReference>
<sequence length="495" mass="55077">MIVAPIGMSLKLDFSRPAFMVDLPKRQAAKEHGVNTGMMTANLPSVTMLQHLRELFQLDPVNYMLAICGTAAPREFPSLGTLELQFNNCCVGILEKHQQELNYCGTSSAAFVDKLLCLVLICFPKLAIISSVFAAGRQLRAVERPVDSSLLSSSSKSFTGIERLLLSFLESIKNFEWPKELGLAEWNTHIHVALVRKDENCLEPEKQQVPSQGIGRTLGYSSNVGELGALYGATRRGNLKTIRLLKKKDFDAYIPSGDGNIPFLLVARGDHGRVRKPLICSEAECDAEKPKGKIAPPFERRTNGRRTRFSLSRLPGHCESAQLAHLKQNCCNLVEEGESEMESGYISGSRRSSFASQRHVNYCCGSCGYELNLSSSNRNTATIGSKYGKSIKRGIISFFHIDQSKFTHVDEFRCIPYFISKHSWGLFRQKTKLLCRKCGNHVGYAYDDRTFPYPLVTDGSNSSPVTEISSHIKFEIRIRALQPSSIDQSGTSPFT</sequence>
<comment type="caution">
    <text evidence="2">The sequence shown here is derived from an EMBL/GenBank/DDBJ whole genome shotgun (WGS) entry which is preliminary data.</text>
</comment>
<dbReference type="InterPro" id="IPR045282">
    <property type="entry name" value="At4g08330-like"/>
</dbReference>